<feature type="transmembrane region" description="Helical" evidence="1">
    <location>
        <begin position="12"/>
        <end position="38"/>
    </location>
</feature>
<proteinExistence type="predicted"/>
<accession>A0ABT2KZC7</accession>
<dbReference type="RefSeq" id="WP_156028755.1">
    <property type="nucleotide sequence ID" value="NZ_JANIEK010000037.1"/>
</dbReference>
<dbReference type="EMBL" id="JANIEK010000037">
    <property type="protein sequence ID" value="MCT4795831.1"/>
    <property type="molecule type" value="Genomic_DNA"/>
</dbReference>
<sequence length="89" mass="10138">MRRSRTSWFGRMVRGVVVSVLALSLIAVGVFGFLFFTVTGNDWLGQWMSYGSELSLQADGFESRVERWTDSLEARVGQLIPETIRPFFD</sequence>
<name>A0ABT2KZC7_9BACL</name>
<evidence type="ECO:0000313" key="2">
    <source>
        <dbReference type="EMBL" id="MCT4795831.1"/>
    </source>
</evidence>
<keyword evidence="1" id="KW-1133">Transmembrane helix</keyword>
<keyword evidence="3" id="KW-1185">Reference proteome</keyword>
<gene>
    <name evidence="2" type="ORF">NQG31_09745</name>
</gene>
<keyword evidence="1" id="KW-0472">Membrane</keyword>
<protein>
    <submittedName>
        <fullName evidence="2">Uncharacterized protein</fullName>
    </submittedName>
</protein>
<evidence type="ECO:0000313" key="3">
    <source>
        <dbReference type="Proteomes" id="UP001206821"/>
    </source>
</evidence>
<dbReference type="Proteomes" id="UP001206821">
    <property type="component" value="Unassembled WGS sequence"/>
</dbReference>
<reference evidence="2 3" key="1">
    <citation type="submission" date="2022-07" db="EMBL/GenBank/DDBJ databases">
        <title>Genomic and pangenome structural analysis of the polyextremophile Exiguobacterium.</title>
        <authorList>
            <person name="Shen L."/>
        </authorList>
    </citation>
    <scope>NUCLEOTIDE SEQUENCE [LARGE SCALE GENOMIC DNA]</scope>
    <source>
        <strain evidence="2 3">12_1</strain>
    </source>
</reference>
<keyword evidence="1" id="KW-0812">Transmembrane</keyword>
<organism evidence="2 3">
    <name type="scientific">Exiguobacterium alkaliphilum</name>
    <dbReference type="NCBI Taxonomy" id="1428684"/>
    <lineage>
        <taxon>Bacteria</taxon>
        <taxon>Bacillati</taxon>
        <taxon>Bacillota</taxon>
        <taxon>Bacilli</taxon>
        <taxon>Bacillales</taxon>
        <taxon>Bacillales Family XII. Incertae Sedis</taxon>
        <taxon>Exiguobacterium</taxon>
    </lineage>
</organism>
<evidence type="ECO:0000256" key="1">
    <source>
        <dbReference type="SAM" id="Phobius"/>
    </source>
</evidence>
<comment type="caution">
    <text evidence="2">The sequence shown here is derived from an EMBL/GenBank/DDBJ whole genome shotgun (WGS) entry which is preliminary data.</text>
</comment>